<proteinExistence type="predicted"/>
<sequence>MSGEWTPPAPPQREEPDPNSKRGKLVGNVRDALAALPVHFTSQTSIEGLEAGDLFSLNSMLGGSIEIQVVETLNKLRAVWDADEEWTEYRFIRSSQTFPDVRLVTENESLIAAGEQVGMGLELKGWYLLSREGEPSFRYTVCRDVCDVHDLLVVVPWHLKNVLSGEPVVYAPFVDSARYAADMRNYYWTTLRREKDISQGRDRGEDYYAITSPSGAQPYPAPKTKIADGPKHDSGSNFGRVARVKGVMTNYRDNLLTTDVAGIQARYWVEFFKAYSEGAQRDELHNKITRLITQQRVAAGLESDDLTELLEQWAARLPPSE</sequence>
<gene>
    <name evidence="2" type="ORF">SEA_TORTELLINI_30</name>
</gene>
<protein>
    <submittedName>
        <fullName evidence="2">Uncharacterized protein</fullName>
    </submittedName>
</protein>
<evidence type="ECO:0000313" key="2">
    <source>
        <dbReference type="EMBL" id="AOT25775.1"/>
    </source>
</evidence>
<dbReference type="Proteomes" id="UP000222614">
    <property type="component" value="Segment"/>
</dbReference>
<feature type="region of interest" description="Disordered" evidence="1">
    <location>
        <begin position="1"/>
        <end position="22"/>
    </location>
</feature>
<dbReference type="EMBL" id="KX648391">
    <property type="protein sequence ID" value="AOT25775.1"/>
    <property type="molecule type" value="Genomic_DNA"/>
</dbReference>
<evidence type="ECO:0000256" key="1">
    <source>
        <dbReference type="SAM" id="MobiDB-lite"/>
    </source>
</evidence>
<evidence type="ECO:0000313" key="3">
    <source>
        <dbReference type="Proteomes" id="UP000222614"/>
    </source>
</evidence>
<organism evidence="2 3">
    <name type="scientific">Mycobacterium phage Tortellini</name>
    <dbReference type="NCBI Taxonomy" id="1897497"/>
    <lineage>
        <taxon>Viruses</taxon>
        <taxon>Duplodnaviria</taxon>
        <taxon>Heunggongvirae</taxon>
        <taxon>Uroviricota</taxon>
        <taxon>Caudoviricetes</taxon>
        <taxon>Pclasvirinae</taxon>
        <taxon>Tortellinivirus</taxon>
        <taxon>Tortellinivirus tortellini</taxon>
        <taxon>Mycobacterium virus Tortellini</taxon>
    </lineage>
</organism>
<reference evidence="3" key="1">
    <citation type="submission" date="2016-08" db="EMBL/GenBank/DDBJ databases">
        <authorList>
            <person name="Seilhamer J.J."/>
        </authorList>
    </citation>
    <scope>NUCLEOTIDE SEQUENCE [LARGE SCALE GENOMIC DNA]</scope>
</reference>
<accession>A0A1D8EX18</accession>
<name>A0A1D8EX18_9CAUD</name>
<keyword evidence="3" id="KW-1185">Reference proteome</keyword>